<evidence type="ECO:0000256" key="6">
    <source>
        <dbReference type="ARBA" id="ARBA00023015"/>
    </source>
</evidence>
<name>A0A443SIA9_9ACAR</name>
<dbReference type="InterPro" id="IPR050717">
    <property type="entry name" value="C2H2-ZF_Transcription_Reg"/>
</dbReference>
<keyword evidence="6" id="KW-0805">Transcription regulation</keyword>
<dbReference type="PROSITE" id="PS00028">
    <property type="entry name" value="ZINC_FINGER_C2H2_1"/>
    <property type="match status" value="1"/>
</dbReference>
<dbReference type="PANTHER" id="PTHR14196:SF0">
    <property type="entry name" value="PROTEIN BOWEL"/>
    <property type="match status" value="1"/>
</dbReference>
<evidence type="ECO:0000259" key="10">
    <source>
        <dbReference type="PROSITE" id="PS50157"/>
    </source>
</evidence>
<dbReference type="InterPro" id="IPR013087">
    <property type="entry name" value="Znf_C2H2_type"/>
</dbReference>
<dbReference type="AlphaFoldDB" id="A0A443SIA9"/>
<dbReference type="Proteomes" id="UP000288716">
    <property type="component" value="Unassembled WGS sequence"/>
</dbReference>
<gene>
    <name evidence="11" type="ORF">B4U80_04273</name>
</gene>
<dbReference type="GO" id="GO:0000977">
    <property type="term" value="F:RNA polymerase II transcription regulatory region sequence-specific DNA binding"/>
    <property type="evidence" value="ECO:0007669"/>
    <property type="project" value="TreeGrafter"/>
</dbReference>
<keyword evidence="4 9" id="KW-0863">Zinc-finger</keyword>
<dbReference type="GO" id="GO:0005634">
    <property type="term" value="C:nucleus"/>
    <property type="evidence" value="ECO:0007669"/>
    <property type="project" value="UniProtKB-SubCell"/>
</dbReference>
<feature type="non-terminal residue" evidence="11">
    <location>
        <position position="212"/>
    </location>
</feature>
<feature type="domain" description="C2H2-type" evidence="10">
    <location>
        <begin position="161"/>
        <end position="188"/>
    </location>
</feature>
<evidence type="ECO:0000256" key="1">
    <source>
        <dbReference type="ARBA" id="ARBA00004123"/>
    </source>
</evidence>
<feature type="domain" description="C2H2-type" evidence="10">
    <location>
        <begin position="189"/>
        <end position="212"/>
    </location>
</feature>
<sequence length="212" mass="24323">MPACSSISPPSRTYFNNYCESSSNVRPSERKRFDFTRLAESAIAKEENTITVKSDITYPSICGVPVFRSPFAWYMSPLTCDTSEECCKSSSYGVLRSFAGQSVNDCSHSASNTPLSMNSYLQPLNLSTIGVCCNDGQRERLHERTSSLKTTRISNRPRKQFICKYCSRQFTKSYNLLIHERTHTDERPYKCDICHKAFRRQDHLRDHRLTSI</sequence>
<dbReference type="STRING" id="299467.A0A443SIA9"/>
<protein>
    <submittedName>
        <fullName evidence="11">Protein odd-skipped-related 2-like protein</fullName>
    </submittedName>
</protein>
<accession>A0A443SIA9</accession>
<reference evidence="11 12" key="1">
    <citation type="journal article" date="2018" name="Gigascience">
        <title>Genomes of trombidid mites reveal novel predicted allergens and laterally-transferred genes associated with secondary metabolism.</title>
        <authorList>
            <person name="Dong X."/>
            <person name="Chaisiri K."/>
            <person name="Xia D."/>
            <person name="Armstrong S.D."/>
            <person name="Fang Y."/>
            <person name="Donnelly M.J."/>
            <person name="Kadowaki T."/>
            <person name="McGarry J.W."/>
            <person name="Darby A.C."/>
            <person name="Makepeace B.L."/>
        </authorList>
    </citation>
    <scope>NUCLEOTIDE SEQUENCE [LARGE SCALE GENOMIC DNA]</scope>
    <source>
        <strain evidence="11">UoL-UT</strain>
    </source>
</reference>
<evidence type="ECO:0000256" key="8">
    <source>
        <dbReference type="ARBA" id="ARBA00023242"/>
    </source>
</evidence>
<keyword evidence="7" id="KW-0804">Transcription</keyword>
<dbReference type="Gene3D" id="3.30.160.60">
    <property type="entry name" value="Classic Zinc Finger"/>
    <property type="match status" value="2"/>
</dbReference>
<evidence type="ECO:0000256" key="3">
    <source>
        <dbReference type="ARBA" id="ARBA00022737"/>
    </source>
</evidence>
<evidence type="ECO:0000313" key="11">
    <source>
        <dbReference type="EMBL" id="RWS27257.1"/>
    </source>
</evidence>
<evidence type="ECO:0000256" key="7">
    <source>
        <dbReference type="ARBA" id="ARBA00023163"/>
    </source>
</evidence>
<dbReference type="FunFam" id="3.30.160.60:FF:002571">
    <property type="entry name" value="Protein odd-skipped-related 2"/>
    <property type="match status" value="1"/>
</dbReference>
<dbReference type="PROSITE" id="PS50157">
    <property type="entry name" value="ZINC_FINGER_C2H2_2"/>
    <property type="match status" value="2"/>
</dbReference>
<dbReference type="SMART" id="SM00355">
    <property type="entry name" value="ZnF_C2H2"/>
    <property type="match status" value="2"/>
</dbReference>
<proteinExistence type="predicted"/>
<organism evidence="11 12">
    <name type="scientific">Leptotrombidium deliense</name>
    <dbReference type="NCBI Taxonomy" id="299467"/>
    <lineage>
        <taxon>Eukaryota</taxon>
        <taxon>Metazoa</taxon>
        <taxon>Ecdysozoa</taxon>
        <taxon>Arthropoda</taxon>
        <taxon>Chelicerata</taxon>
        <taxon>Arachnida</taxon>
        <taxon>Acari</taxon>
        <taxon>Acariformes</taxon>
        <taxon>Trombidiformes</taxon>
        <taxon>Prostigmata</taxon>
        <taxon>Anystina</taxon>
        <taxon>Parasitengona</taxon>
        <taxon>Trombiculoidea</taxon>
        <taxon>Trombiculidae</taxon>
        <taxon>Leptotrombidium</taxon>
    </lineage>
</organism>
<dbReference type="EMBL" id="NCKV01002149">
    <property type="protein sequence ID" value="RWS27257.1"/>
    <property type="molecule type" value="Genomic_DNA"/>
</dbReference>
<comment type="caution">
    <text evidence="11">The sequence shown here is derived from an EMBL/GenBank/DDBJ whole genome shotgun (WGS) entry which is preliminary data.</text>
</comment>
<keyword evidence="3" id="KW-0677">Repeat</keyword>
<evidence type="ECO:0000256" key="9">
    <source>
        <dbReference type="PROSITE-ProRule" id="PRU00042"/>
    </source>
</evidence>
<keyword evidence="5" id="KW-0862">Zinc</keyword>
<dbReference type="VEuPathDB" id="VectorBase:LDEU004783"/>
<evidence type="ECO:0000256" key="5">
    <source>
        <dbReference type="ARBA" id="ARBA00022833"/>
    </source>
</evidence>
<dbReference type="Pfam" id="PF00096">
    <property type="entry name" value="zf-C2H2"/>
    <property type="match status" value="2"/>
</dbReference>
<dbReference type="FunFam" id="3.30.160.60:FF:000311">
    <property type="entry name" value="protein odd-skipped-related 2 isoform X1"/>
    <property type="match status" value="1"/>
</dbReference>
<evidence type="ECO:0000256" key="2">
    <source>
        <dbReference type="ARBA" id="ARBA00022723"/>
    </source>
</evidence>
<dbReference type="GO" id="GO:0000981">
    <property type="term" value="F:DNA-binding transcription factor activity, RNA polymerase II-specific"/>
    <property type="evidence" value="ECO:0007669"/>
    <property type="project" value="TreeGrafter"/>
</dbReference>
<keyword evidence="8" id="KW-0539">Nucleus</keyword>
<evidence type="ECO:0000313" key="12">
    <source>
        <dbReference type="Proteomes" id="UP000288716"/>
    </source>
</evidence>
<comment type="subcellular location">
    <subcellularLocation>
        <location evidence="1">Nucleus</location>
    </subcellularLocation>
</comment>
<dbReference type="OrthoDB" id="6512111at2759"/>
<keyword evidence="12" id="KW-1185">Reference proteome</keyword>
<dbReference type="PANTHER" id="PTHR14196">
    <property type="entry name" value="ODD-SKIPPED - RELATED"/>
    <property type="match status" value="1"/>
</dbReference>
<dbReference type="SUPFAM" id="SSF57667">
    <property type="entry name" value="beta-beta-alpha zinc fingers"/>
    <property type="match status" value="1"/>
</dbReference>
<dbReference type="GO" id="GO:0008270">
    <property type="term" value="F:zinc ion binding"/>
    <property type="evidence" value="ECO:0007669"/>
    <property type="project" value="UniProtKB-KW"/>
</dbReference>
<dbReference type="InterPro" id="IPR036236">
    <property type="entry name" value="Znf_C2H2_sf"/>
</dbReference>
<keyword evidence="2" id="KW-0479">Metal-binding</keyword>
<evidence type="ECO:0000256" key="4">
    <source>
        <dbReference type="ARBA" id="ARBA00022771"/>
    </source>
</evidence>